<dbReference type="GO" id="GO:0004386">
    <property type="term" value="F:helicase activity"/>
    <property type="evidence" value="ECO:0007669"/>
    <property type="project" value="UniProtKB-KW"/>
</dbReference>
<dbReference type="Gene3D" id="1.20.120.1080">
    <property type="match status" value="1"/>
</dbReference>
<organism evidence="7 8">
    <name type="scientific">Eimeria brunetti</name>
    <dbReference type="NCBI Taxonomy" id="51314"/>
    <lineage>
        <taxon>Eukaryota</taxon>
        <taxon>Sar</taxon>
        <taxon>Alveolata</taxon>
        <taxon>Apicomplexa</taxon>
        <taxon>Conoidasida</taxon>
        <taxon>Coccidia</taxon>
        <taxon>Eucoccidiorida</taxon>
        <taxon>Eimeriorina</taxon>
        <taxon>Eimeriidae</taxon>
        <taxon>Eimeria</taxon>
    </lineage>
</organism>
<dbReference type="Proteomes" id="UP000030750">
    <property type="component" value="Unassembled WGS sequence"/>
</dbReference>
<dbReference type="InterPro" id="IPR007502">
    <property type="entry name" value="Helicase-assoc_dom"/>
</dbReference>
<dbReference type="GO" id="GO:0016787">
    <property type="term" value="F:hydrolase activity"/>
    <property type="evidence" value="ECO:0007669"/>
    <property type="project" value="UniProtKB-KW"/>
</dbReference>
<dbReference type="EMBL" id="HG710731">
    <property type="protein sequence ID" value="CDJ47437.1"/>
    <property type="molecule type" value="Genomic_DNA"/>
</dbReference>
<keyword evidence="3" id="KW-0347">Helicase</keyword>
<feature type="compositionally biased region" description="Polar residues" evidence="5">
    <location>
        <begin position="460"/>
        <end position="476"/>
    </location>
</feature>
<evidence type="ECO:0000256" key="2">
    <source>
        <dbReference type="ARBA" id="ARBA00022801"/>
    </source>
</evidence>
<dbReference type="Gene3D" id="3.40.50.300">
    <property type="entry name" value="P-loop containing nucleotide triphosphate hydrolases"/>
    <property type="match status" value="1"/>
</dbReference>
<dbReference type="PANTHER" id="PTHR18934:SF99">
    <property type="entry name" value="ATP-DEPENDENT RNA HELICASE DHX37-RELATED"/>
    <property type="match status" value="1"/>
</dbReference>
<dbReference type="PANTHER" id="PTHR18934">
    <property type="entry name" value="ATP-DEPENDENT RNA HELICASE"/>
    <property type="match status" value="1"/>
</dbReference>
<dbReference type="InterPro" id="IPR011709">
    <property type="entry name" value="DEAD-box_helicase_OB_fold"/>
</dbReference>
<keyword evidence="8" id="KW-1185">Reference proteome</keyword>
<keyword evidence="1" id="KW-0547">Nucleotide-binding</keyword>
<dbReference type="Pfam" id="PF07717">
    <property type="entry name" value="OB_NTP_bind"/>
    <property type="match status" value="1"/>
</dbReference>
<evidence type="ECO:0000256" key="3">
    <source>
        <dbReference type="ARBA" id="ARBA00022806"/>
    </source>
</evidence>
<dbReference type="OrthoDB" id="10253254at2759"/>
<protein>
    <submittedName>
        <fullName evidence="7">Helicase associated domain-containing protein, putative</fullName>
    </submittedName>
</protein>
<feature type="compositionally biased region" description="Low complexity" evidence="5">
    <location>
        <begin position="372"/>
        <end position="383"/>
    </location>
</feature>
<feature type="compositionally biased region" description="Basic residues" evidence="5">
    <location>
        <begin position="338"/>
        <end position="359"/>
    </location>
</feature>
<evidence type="ECO:0000313" key="8">
    <source>
        <dbReference type="Proteomes" id="UP000030750"/>
    </source>
</evidence>
<reference evidence="7" key="1">
    <citation type="submission" date="2013-10" db="EMBL/GenBank/DDBJ databases">
        <title>Genomic analysis of the causative agents of coccidiosis in chickens.</title>
        <authorList>
            <person name="Reid A.J."/>
            <person name="Blake D."/>
            <person name="Billington K."/>
            <person name="Browne H."/>
            <person name="Dunn M."/>
            <person name="Hung S."/>
            <person name="Kawahara F."/>
            <person name="Miranda-Saavedra D."/>
            <person name="Mourier T."/>
            <person name="Nagra H."/>
            <person name="Otto T.D."/>
            <person name="Rawlings N."/>
            <person name="Sanchez A."/>
            <person name="Sanders M."/>
            <person name="Subramaniam C."/>
            <person name="Tay Y."/>
            <person name="Dear P."/>
            <person name="Doerig C."/>
            <person name="Gruber A."/>
            <person name="Parkinson J."/>
            <person name="Shirley M."/>
            <person name="Wan K.L."/>
            <person name="Berriman M."/>
            <person name="Tomley F."/>
            <person name="Pain A."/>
        </authorList>
    </citation>
    <scope>NUCLEOTIDE SEQUENCE [LARGE SCALE GENOMIC DNA]</scope>
    <source>
        <strain evidence="7">Houghton</strain>
    </source>
</reference>
<sequence>MADDVSVASAAAAGGPAADVAECPCLNWWKQQHLTILASAESSGVVLLLGGAEGSTALRCSVLLPLLLLQHRWAPPPSRSPWQQQHILVALETSSSADSAAAAAKAWGGGCYASCVTTHKGIIRGSSRNRKECSSPPRVVYLTTRQLLQRLLLQPRLPGCCVAAVEVSLQHSFSTELLLPLLQKVRQRRPALRLLLLLPPAAVQPHWALQLAEFFAAGEDPASPGAAVAPQGALEVLRAAAQQQKGLMLRLKAPRGGRWDVKHQQRGKKSQQQIREQLPSPGSHVSATAPAATLPPRAIDNIELLEVSSSGSSRSSSVVSCISSDEVMVLGVGVAQGRGRHGRHSKRKKTKKDKKRLQQRLRKIQRKLEKVSGSSSSRSTNSGSLLVEETVCVQTDALDASRAPAQFVHDASHAVHPEESSGEEASPGRRANLSPELAAGGGSEATPETSSCPHPLRHFGSTNYSTSEAAATHNKGQASSEALSTARKHLSAISVLSVAPPTKPVAVRYLESPTPNFIRAAAAVGGLLHLLQPPTVAITVALPCCDTPSAAANVHEYLLRFIRAAQHTQLVPPLLLLCLDCAAVSRLVASATEAPSDNSPFDSIFVFMPSRKDVKALTEALQQHLQQLLKQQKQQKQPQECALRTVELVCLAPDLNPPLPPPSSTLRVFISSAVFPPCVSPHVLSVKFVVDCLYTQKTVFDSFLRLNRTCNVPISRPLADLRASLAGRATEGGCCFRLCTADAFAAIYCRGPSPLPAAGGPAHESAYEEFPASALEDIAPLLLRLKSLGMHSLQLLPLLQPPPAAALATAAEHLLELQAVDENGRITKPVGWMMAQGILSPELTRLLLIAADKAFGCSIEAAALCALLSGPPVWQRSALESCGLSSKEATGEGRCPRASAARQRLTLSRALLGAIEGDPLTALNVFNCYVEVKRTEGPAAASSPASATSPPFVIHPSSVLANSRPPFVVYGQAFMRDGCVYMQQVTAIESQWLPEVAGHLYAAKA</sequence>
<dbReference type="InterPro" id="IPR027417">
    <property type="entry name" value="P-loop_NTPase"/>
</dbReference>
<feature type="region of interest" description="Disordered" evidence="5">
    <location>
        <begin position="334"/>
        <end position="359"/>
    </location>
</feature>
<name>U6LAL1_9EIME</name>
<dbReference type="GO" id="GO:0005524">
    <property type="term" value="F:ATP binding"/>
    <property type="evidence" value="ECO:0007669"/>
    <property type="project" value="UniProtKB-KW"/>
</dbReference>
<proteinExistence type="predicted"/>
<accession>U6LAL1</accession>
<evidence type="ECO:0000256" key="1">
    <source>
        <dbReference type="ARBA" id="ARBA00022741"/>
    </source>
</evidence>
<reference evidence="7" key="2">
    <citation type="submission" date="2013-10" db="EMBL/GenBank/DDBJ databases">
        <authorList>
            <person name="Aslett M."/>
        </authorList>
    </citation>
    <scope>NUCLEOTIDE SEQUENCE [LARGE SCALE GENOMIC DNA]</scope>
    <source>
        <strain evidence="7">Houghton</strain>
    </source>
</reference>
<dbReference type="GO" id="GO:0003723">
    <property type="term" value="F:RNA binding"/>
    <property type="evidence" value="ECO:0007669"/>
    <property type="project" value="TreeGrafter"/>
</dbReference>
<evidence type="ECO:0000256" key="5">
    <source>
        <dbReference type="SAM" id="MobiDB-lite"/>
    </source>
</evidence>
<feature type="region of interest" description="Disordered" evidence="5">
    <location>
        <begin position="411"/>
        <end position="476"/>
    </location>
</feature>
<keyword evidence="4" id="KW-0067">ATP-binding</keyword>
<gene>
    <name evidence="7" type="ORF">EBH_0016080</name>
</gene>
<dbReference type="AlphaFoldDB" id="U6LAL1"/>
<dbReference type="VEuPathDB" id="ToxoDB:EBH_0016080"/>
<keyword evidence="2" id="KW-0378">Hydrolase</keyword>
<feature type="domain" description="Helicase-associated" evidence="6">
    <location>
        <begin position="809"/>
        <end position="905"/>
    </location>
</feature>
<evidence type="ECO:0000256" key="4">
    <source>
        <dbReference type="ARBA" id="ARBA00022840"/>
    </source>
</evidence>
<dbReference type="SMART" id="SM00847">
    <property type="entry name" value="HA2"/>
    <property type="match status" value="1"/>
</dbReference>
<evidence type="ECO:0000259" key="6">
    <source>
        <dbReference type="SMART" id="SM00847"/>
    </source>
</evidence>
<feature type="region of interest" description="Disordered" evidence="5">
    <location>
        <begin position="254"/>
        <end position="293"/>
    </location>
</feature>
<feature type="region of interest" description="Disordered" evidence="5">
    <location>
        <begin position="364"/>
        <end position="383"/>
    </location>
</feature>
<evidence type="ECO:0000313" key="7">
    <source>
        <dbReference type="EMBL" id="CDJ47437.1"/>
    </source>
</evidence>